<name>A0A934TTA2_9BURK</name>
<evidence type="ECO:0000313" key="1">
    <source>
        <dbReference type="EMBL" id="MBK6006870.1"/>
    </source>
</evidence>
<reference evidence="1" key="1">
    <citation type="journal article" date="2012" name="J. Microbiol. Biotechnol.">
        <title>Ramlibacter ginsenosidimutans sp. nov., with ginsenoside-converting activity.</title>
        <authorList>
            <person name="Wang L."/>
            <person name="An D.S."/>
            <person name="Kim S.G."/>
            <person name="Jin F.X."/>
            <person name="Kim S.C."/>
            <person name="Lee S.T."/>
            <person name="Im W.T."/>
        </authorList>
    </citation>
    <scope>NUCLEOTIDE SEQUENCE</scope>
    <source>
        <strain evidence="1">KACC 17527</strain>
    </source>
</reference>
<dbReference type="Proteomes" id="UP000630528">
    <property type="component" value="Unassembled WGS sequence"/>
</dbReference>
<organism evidence="1 2">
    <name type="scientific">Ramlibacter ginsenosidimutans</name>
    <dbReference type="NCBI Taxonomy" id="502333"/>
    <lineage>
        <taxon>Bacteria</taxon>
        <taxon>Pseudomonadati</taxon>
        <taxon>Pseudomonadota</taxon>
        <taxon>Betaproteobacteria</taxon>
        <taxon>Burkholderiales</taxon>
        <taxon>Comamonadaceae</taxon>
        <taxon>Ramlibacter</taxon>
    </lineage>
</organism>
<evidence type="ECO:0000313" key="2">
    <source>
        <dbReference type="Proteomes" id="UP000630528"/>
    </source>
</evidence>
<accession>A0A934TTA2</accession>
<sequence length="211" mass="22924">MSAVLSSRPLWLTDSSSTSQLLPPVGQLADHAATVKTSQPLFSALDSAGLHDEAFVRFCQPVSAITAVAPAMVDVFSESLRLLRAAHAARSSTSMDEESRVVDAALSVARTLDSRGESRAAAREIMSFVEDCLWFRAIYEPNQLLMKADIDTMSSRTLIGLIRSTYVARKRLPAWNRAYAKAWLRAKQLGVAPEALFVGMPKPHIDAAHAG</sequence>
<dbReference type="AlphaFoldDB" id="A0A934TTA2"/>
<keyword evidence="2" id="KW-1185">Reference proteome</keyword>
<dbReference type="EMBL" id="JAEPWM010000004">
    <property type="protein sequence ID" value="MBK6006870.1"/>
    <property type="molecule type" value="Genomic_DNA"/>
</dbReference>
<proteinExistence type="predicted"/>
<gene>
    <name evidence="1" type="ORF">JJB11_12285</name>
</gene>
<dbReference type="RefSeq" id="WP_201171183.1">
    <property type="nucleotide sequence ID" value="NZ_JAEPWM010000004.1"/>
</dbReference>
<comment type="caution">
    <text evidence="1">The sequence shown here is derived from an EMBL/GenBank/DDBJ whole genome shotgun (WGS) entry which is preliminary data.</text>
</comment>
<protein>
    <submittedName>
        <fullName evidence="1">Uncharacterized protein</fullName>
    </submittedName>
</protein>
<reference evidence="1" key="2">
    <citation type="submission" date="2021-01" db="EMBL/GenBank/DDBJ databases">
        <authorList>
            <person name="Kang M."/>
        </authorList>
    </citation>
    <scope>NUCLEOTIDE SEQUENCE</scope>
    <source>
        <strain evidence="1">KACC 17527</strain>
    </source>
</reference>